<feature type="region of interest" description="Disordered" evidence="1">
    <location>
        <begin position="102"/>
        <end position="163"/>
    </location>
</feature>
<comment type="caution">
    <text evidence="2">The sequence shown here is derived from an EMBL/GenBank/DDBJ whole genome shotgun (WGS) entry which is preliminary data.</text>
</comment>
<gene>
    <name evidence="2" type="ORF">PENTCL1PPCAC_12287</name>
</gene>
<feature type="non-terminal residue" evidence="2">
    <location>
        <position position="1"/>
    </location>
</feature>
<organism evidence="2 3">
    <name type="scientific">Pristionchus entomophagus</name>
    <dbReference type="NCBI Taxonomy" id="358040"/>
    <lineage>
        <taxon>Eukaryota</taxon>
        <taxon>Metazoa</taxon>
        <taxon>Ecdysozoa</taxon>
        <taxon>Nematoda</taxon>
        <taxon>Chromadorea</taxon>
        <taxon>Rhabditida</taxon>
        <taxon>Rhabditina</taxon>
        <taxon>Diplogasteromorpha</taxon>
        <taxon>Diplogasteroidea</taxon>
        <taxon>Neodiplogasteridae</taxon>
        <taxon>Pristionchus</taxon>
    </lineage>
</organism>
<evidence type="ECO:0000256" key="1">
    <source>
        <dbReference type="SAM" id="MobiDB-lite"/>
    </source>
</evidence>
<feature type="region of interest" description="Disordered" evidence="1">
    <location>
        <begin position="25"/>
        <end position="46"/>
    </location>
</feature>
<evidence type="ECO:0008006" key="4">
    <source>
        <dbReference type="Google" id="ProtNLM"/>
    </source>
</evidence>
<feature type="region of interest" description="Disordered" evidence="1">
    <location>
        <begin position="69"/>
        <end position="90"/>
    </location>
</feature>
<evidence type="ECO:0000313" key="3">
    <source>
        <dbReference type="Proteomes" id="UP001432027"/>
    </source>
</evidence>
<name>A0AAV5T565_9BILA</name>
<evidence type="ECO:0000313" key="2">
    <source>
        <dbReference type="EMBL" id="GMS90112.1"/>
    </source>
</evidence>
<reference evidence="2" key="1">
    <citation type="submission" date="2023-10" db="EMBL/GenBank/DDBJ databases">
        <title>Genome assembly of Pristionchus species.</title>
        <authorList>
            <person name="Yoshida K."/>
            <person name="Sommer R.J."/>
        </authorList>
    </citation>
    <scope>NUCLEOTIDE SEQUENCE</scope>
    <source>
        <strain evidence="2">RS0144</strain>
    </source>
</reference>
<proteinExistence type="predicted"/>
<keyword evidence="3" id="KW-1185">Reference proteome</keyword>
<accession>A0AAV5T565</accession>
<feature type="compositionally biased region" description="Polar residues" evidence="1">
    <location>
        <begin position="137"/>
        <end position="146"/>
    </location>
</feature>
<dbReference type="Proteomes" id="UP001432027">
    <property type="component" value="Unassembled WGS sequence"/>
</dbReference>
<dbReference type="AlphaFoldDB" id="A0AAV5T565"/>
<dbReference type="EMBL" id="BTSX01000003">
    <property type="protein sequence ID" value="GMS90112.1"/>
    <property type="molecule type" value="Genomic_DNA"/>
</dbReference>
<sequence>PSGTSAHLSDRISSPIDQTLYQSLPIDAASESTKQPSPPPPIVSIAPSTTALAEDDGVATVTETVIINNEQPSVEPINHDGADGADTSLGIANMTLGGAADAASSSVETDDACPDDQHVPCTSAKSLTSPPREPATSDGQASSSTPKPSPHTAPTPISKNQIRKIPHTMREVKQELSQSRSSWAPLKPHRIPPGIHPEAMSQKSSHAFFSHRCHPALNQMAFSHQSGSNHAPPPFPMPPMMPQQNCPSHVPPFPMPPMMHQQNGSNQVPPFPMLPMMSYPQQRFSGAFVPPMHGNQPPMQFPFQSGGNVCAFCYSPQHLSENCLQFSTIGDRAKRTEYLGLCSICLGQHPRNHCDLPEEMQWCHLCGKHRTHAAFCRSRERY</sequence>
<protein>
    <recommendedName>
        <fullName evidence="4">PHD finger motif containing protein</fullName>
    </recommendedName>
</protein>